<dbReference type="Proteomes" id="UP000887013">
    <property type="component" value="Unassembled WGS sequence"/>
</dbReference>
<evidence type="ECO:0000313" key="1">
    <source>
        <dbReference type="EMBL" id="GFU30728.1"/>
    </source>
</evidence>
<name>A0A8X6QTW8_NEPPI</name>
<organism evidence="1 2">
    <name type="scientific">Nephila pilipes</name>
    <name type="common">Giant wood spider</name>
    <name type="synonym">Nephila maculata</name>
    <dbReference type="NCBI Taxonomy" id="299642"/>
    <lineage>
        <taxon>Eukaryota</taxon>
        <taxon>Metazoa</taxon>
        <taxon>Ecdysozoa</taxon>
        <taxon>Arthropoda</taxon>
        <taxon>Chelicerata</taxon>
        <taxon>Arachnida</taxon>
        <taxon>Araneae</taxon>
        <taxon>Araneomorphae</taxon>
        <taxon>Entelegynae</taxon>
        <taxon>Araneoidea</taxon>
        <taxon>Nephilidae</taxon>
        <taxon>Nephila</taxon>
    </lineage>
</organism>
<keyword evidence="2" id="KW-1185">Reference proteome</keyword>
<protein>
    <submittedName>
        <fullName evidence="1">Uncharacterized protein</fullName>
    </submittedName>
</protein>
<dbReference type="EMBL" id="BMAW01082792">
    <property type="protein sequence ID" value="GFU30728.1"/>
    <property type="molecule type" value="Genomic_DNA"/>
</dbReference>
<dbReference type="AlphaFoldDB" id="A0A8X6QTW8"/>
<proteinExistence type="predicted"/>
<evidence type="ECO:0000313" key="2">
    <source>
        <dbReference type="Proteomes" id="UP000887013"/>
    </source>
</evidence>
<reference evidence="1" key="1">
    <citation type="submission" date="2020-08" db="EMBL/GenBank/DDBJ databases">
        <title>Multicomponent nature underlies the extraordinary mechanical properties of spider dragline silk.</title>
        <authorList>
            <person name="Kono N."/>
            <person name="Nakamura H."/>
            <person name="Mori M."/>
            <person name="Yoshida Y."/>
            <person name="Ohtoshi R."/>
            <person name="Malay A.D."/>
            <person name="Moran D.A.P."/>
            <person name="Tomita M."/>
            <person name="Numata K."/>
            <person name="Arakawa K."/>
        </authorList>
    </citation>
    <scope>NUCLEOTIDE SEQUENCE</scope>
</reference>
<sequence length="98" mass="10833">MLHHVVATLRDFRLKNICTSRSSKRQLAIPRLAKSSSIAVNLRTLRIGAEPNDDDNVLRRSSSIGYAAGRSRLVLRPGCFIFVSTLPLSDDTARRAIA</sequence>
<accession>A0A8X6QTW8</accession>
<gene>
    <name evidence="1" type="ORF">NPIL_379001</name>
</gene>
<comment type="caution">
    <text evidence="1">The sequence shown here is derived from an EMBL/GenBank/DDBJ whole genome shotgun (WGS) entry which is preliminary data.</text>
</comment>